<dbReference type="Proteomes" id="UP000468388">
    <property type="component" value="Unassembled WGS sequence"/>
</dbReference>
<protein>
    <submittedName>
        <fullName evidence="2">Uncharacterized protein</fullName>
    </submittedName>
</protein>
<feature type="coiled-coil region" evidence="1">
    <location>
        <begin position="90"/>
        <end position="117"/>
    </location>
</feature>
<evidence type="ECO:0000256" key="1">
    <source>
        <dbReference type="SAM" id="Coils"/>
    </source>
</evidence>
<keyword evidence="3" id="KW-1185">Reference proteome</keyword>
<organism evidence="2 3">
    <name type="scientific">Chitinophaga oryziterrae</name>
    <dbReference type="NCBI Taxonomy" id="1031224"/>
    <lineage>
        <taxon>Bacteria</taxon>
        <taxon>Pseudomonadati</taxon>
        <taxon>Bacteroidota</taxon>
        <taxon>Chitinophagia</taxon>
        <taxon>Chitinophagales</taxon>
        <taxon>Chitinophagaceae</taxon>
        <taxon>Chitinophaga</taxon>
    </lineage>
</organism>
<gene>
    <name evidence="2" type="ORF">GO495_25665</name>
</gene>
<dbReference type="AlphaFoldDB" id="A0A6N8JI03"/>
<evidence type="ECO:0000313" key="2">
    <source>
        <dbReference type="EMBL" id="MVT44009.1"/>
    </source>
</evidence>
<reference evidence="2 3" key="1">
    <citation type="submission" date="2019-12" db="EMBL/GenBank/DDBJ databases">
        <title>The draft genomic sequence of strain Chitinophaga oryziterrae JCM 16595.</title>
        <authorList>
            <person name="Zhang X."/>
        </authorList>
    </citation>
    <scope>NUCLEOTIDE SEQUENCE [LARGE SCALE GENOMIC DNA]</scope>
    <source>
        <strain evidence="2 3">JCM 16595</strain>
    </source>
</reference>
<comment type="caution">
    <text evidence="2">The sequence shown here is derived from an EMBL/GenBank/DDBJ whole genome shotgun (WGS) entry which is preliminary data.</text>
</comment>
<accession>A0A6N8JI03</accession>
<sequence length="133" mass="15839">MEDLHNALSICKKQLAILENQNIALKTQLAHILQYHFDRSLLEKMEYFNTLFLQQDTRFEALRSEMALQQLWMGQPYTDTVNRDNIYRHQVHLQQKLDNMEKDIQRLTNTFEDYLHINFPAVALNIPPPVNKL</sequence>
<dbReference type="OrthoDB" id="666333at2"/>
<proteinExistence type="predicted"/>
<dbReference type="EMBL" id="WRXO01000009">
    <property type="protein sequence ID" value="MVT44009.1"/>
    <property type="molecule type" value="Genomic_DNA"/>
</dbReference>
<dbReference type="RefSeq" id="WP_157302813.1">
    <property type="nucleotide sequence ID" value="NZ_BAAAZB010000001.1"/>
</dbReference>
<evidence type="ECO:0000313" key="3">
    <source>
        <dbReference type="Proteomes" id="UP000468388"/>
    </source>
</evidence>
<name>A0A6N8JI03_9BACT</name>
<keyword evidence="1" id="KW-0175">Coiled coil</keyword>